<dbReference type="AlphaFoldDB" id="J7FWQ7"/>
<dbReference type="SUPFAM" id="SSF52058">
    <property type="entry name" value="L domain-like"/>
    <property type="match status" value="1"/>
</dbReference>
<organism evidence="1">
    <name type="scientific">Rosa rugosa</name>
    <name type="common">Rugosa rose</name>
    <dbReference type="NCBI Taxonomy" id="74645"/>
    <lineage>
        <taxon>Eukaryota</taxon>
        <taxon>Viridiplantae</taxon>
        <taxon>Streptophyta</taxon>
        <taxon>Embryophyta</taxon>
        <taxon>Tracheophyta</taxon>
        <taxon>Spermatophyta</taxon>
        <taxon>Magnoliopsida</taxon>
        <taxon>eudicotyledons</taxon>
        <taxon>Gunneridae</taxon>
        <taxon>Pentapetalae</taxon>
        <taxon>rosids</taxon>
        <taxon>fabids</taxon>
        <taxon>Rosales</taxon>
        <taxon>Rosaceae</taxon>
        <taxon>Rosoideae</taxon>
        <taxon>Rosoideae incertae sedis</taxon>
        <taxon>Rosa</taxon>
    </lineage>
</organism>
<dbReference type="PANTHER" id="PTHR47186">
    <property type="entry name" value="LEUCINE-RICH REPEAT-CONTAINING PROTEIN 57"/>
    <property type="match status" value="1"/>
</dbReference>
<evidence type="ECO:0000313" key="1">
    <source>
        <dbReference type="EMBL" id="AFP55563.1"/>
    </source>
</evidence>
<dbReference type="PANTHER" id="PTHR47186:SF63">
    <property type="entry name" value="C-JID DOMAIN-CONTAINING PROTEIN"/>
    <property type="match status" value="1"/>
</dbReference>
<proteinExistence type="predicted"/>
<dbReference type="EMBL" id="JQ791545">
    <property type="protein sequence ID" value="AFP55563.1"/>
    <property type="molecule type" value="Genomic_DNA"/>
</dbReference>
<reference evidence="1" key="1">
    <citation type="journal article" date="2012" name="BMC Genomics">
        <title>Evolution of the Rdr1 TNL-cluster in roses and other Rosaceous species.</title>
        <authorList>
            <person name="Terefe-Ayana D."/>
            <person name="Kaufmann H."/>
            <person name="Linde M."/>
            <person name="Debener T."/>
        </authorList>
    </citation>
    <scope>NUCLEOTIDE SEQUENCE</scope>
    <source>
        <tissue evidence="1">Leaf</tissue>
    </source>
</reference>
<dbReference type="Gene3D" id="3.80.10.10">
    <property type="entry name" value="Ribonuclease Inhibitor"/>
    <property type="match status" value="1"/>
</dbReference>
<dbReference type="InterPro" id="IPR032675">
    <property type="entry name" value="LRR_dom_sf"/>
</dbReference>
<accession>J7FWQ7</accession>
<sequence length="407" mass="45982">MPGNYLNPPNSTIHNRTVEAVIVLPAPETSPNFQMQERFHEKQNRALTSAPPLATWRRGIEVTNGVVAEHVVAVGGFGHAIDDGGHLLLVDAVVGADHRSRNPRSVVRWESPHPLIPLIASLKHLSYLRTLKLNDCNLCEGEIPNDIGSLSSLWMLELRGNNFVSLPASIHLLSKLRVIDVENCKRLQHLPELPVNDSLHVKTNNCTSLQVFPDPPDLYRLSTFLLSCVNCLSKETHRSFYYFRFVIPGSEIPGWFNNQSVGDSVMRSYLRMHVINGFRAKQNIVSDHFLLVVLPNHFRRPEDCLDEDTCNEVNFVFRSSGTAGNNRCLQIKKCGARVLYEHDTEELISKMNQYPRAAFLFTRLCMNKKVPWLRQQQAEVVALTTNITLQKNEGILEELHGLALCLV</sequence>
<name>J7FWQ7_ROSRU</name>
<reference evidence="1" key="2">
    <citation type="submission" date="2012-03" db="EMBL/GenBank/DDBJ databases">
        <authorList>
            <person name="Ayana D.T."/>
            <person name="Kaufmann H."/>
            <person name="Biber A."/>
            <person name="Debener T."/>
        </authorList>
    </citation>
    <scope>NUCLEOTIDE SEQUENCE</scope>
    <source>
        <tissue evidence="1">Leaf</tissue>
    </source>
</reference>
<protein>
    <submittedName>
        <fullName evidence="1">Lrr</fullName>
    </submittedName>
</protein>